<dbReference type="GO" id="GO:0016226">
    <property type="term" value="P:iron-sulfur cluster assembly"/>
    <property type="evidence" value="ECO:0007669"/>
    <property type="project" value="TreeGrafter"/>
</dbReference>
<keyword evidence="2" id="KW-1185">Reference proteome</keyword>
<dbReference type="EMBL" id="CP031124">
    <property type="protein sequence ID" value="AXF86148.1"/>
    <property type="molecule type" value="Genomic_DNA"/>
</dbReference>
<gene>
    <name evidence="1" type="primary">ygfZ</name>
    <name evidence="1" type="ORF">DTO96_101889</name>
</gene>
<name>A0A345DCR0_9BURK</name>
<dbReference type="KEGG" id="hyf:DTO96_101889"/>
<dbReference type="InterPro" id="IPR045179">
    <property type="entry name" value="YgfZ/GcvT"/>
</dbReference>
<dbReference type="SUPFAM" id="SSF103025">
    <property type="entry name" value="Folate-binding domain"/>
    <property type="match status" value="1"/>
</dbReference>
<dbReference type="AlphaFoldDB" id="A0A345DCR0"/>
<dbReference type="RefSeq" id="WP_157964392.1">
    <property type="nucleotide sequence ID" value="NZ_CP031124.1"/>
</dbReference>
<dbReference type="OrthoDB" id="9796287at2"/>
<evidence type="ECO:0000313" key="2">
    <source>
        <dbReference type="Proteomes" id="UP000252182"/>
    </source>
</evidence>
<proteinExistence type="predicted"/>
<protein>
    <submittedName>
        <fullName evidence="1">tRNA-modifying protein YgfZ</fullName>
    </submittedName>
</protein>
<dbReference type="InterPro" id="IPR017703">
    <property type="entry name" value="YgfZ/GCV_T_CS"/>
</dbReference>
<evidence type="ECO:0000313" key="1">
    <source>
        <dbReference type="EMBL" id="AXF86148.1"/>
    </source>
</evidence>
<dbReference type="Proteomes" id="UP000252182">
    <property type="component" value="Chromosome"/>
</dbReference>
<sequence length="329" mass="35405">MTMFTDMTIDDLKHGADAELSAQLGLIRASGADARSFLHAQLTQDILNLEGNDTKLAGYCSAKGRLFAVLQVYAVGEDVFLVTHRPLIELLVKRLKMFVLRAKVAIEDVSDGHRIKGKAGEACLAHGVAETSDHTQRLGLLPALINGESLARELLIIRVDTRVESDRAVSTVGIARDLGVEGWQWLAIVAGEGHVEAATLEAFVPQMINLDRIGGVNFKKGCYPGQEVVARSHYLGKLKRRMQWVQLHFDNAESAREAATNMPAKTDVCSSLDASQPIGVVVSAAVSLLNHSTVDALVEVSLPMLDGGALLSINGHEAALQPLPYALSD</sequence>
<dbReference type="PANTHER" id="PTHR22602">
    <property type="entry name" value="TRANSFERASE CAF17, MITOCHONDRIAL-RELATED"/>
    <property type="match status" value="1"/>
</dbReference>
<accession>A0A345DCR0</accession>
<dbReference type="PANTHER" id="PTHR22602:SF0">
    <property type="entry name" value="TRANSFERASE CAF17, MITOCHONDRIAL-RELATED"/>
    <property type="match status" value="1"/>
</dbReference>
<dbReference type="Gene3D" id="2.40.30.160">
    <property type="match status" value="1"/>
</dbReference>
<reference evidence="2" key="1">
    <citation type="submission" date="2018-07" db="EMBL/GenBank/DDBJ databases">
        <authorList>
            <person name="Kim H."/>
        </authorList>
    </citation>
    <scope>NUCLEOTIDE SEQUENCE [LARGE SCALE GENOMIC DNA]</scope>
    <source>
        <strain evidence="2">F02</strain>
    </source>
</reference>
<dbReference type="NCBIfam" id="TIGR03317">
    <property type="entry name" value="ygfZ_signature"/>
    <property type="match status" value="1"/>
</dbReference>
<dbReference type="Gene3D" id="3.30.70.1400">
    <property type="entry name" value="Aminomethyltransferase beta-barrel domains"/>
    <property type="match status" value="1"/>
</dbReference>
<organism evidence="1 2">
    <name type="scientific">Ephemeroptericola cinctiostellae</name>
    <dbReference type="NCBI Taxonomy" id="2268024"/>
    <lineage>
        <taxon>Bacteria</taxon>
        <taxon>Pseudomonadati</taxon>
        <taxon>Pseudomonadota</taxon>
        <taxon>Betaproteobacteria</taxon>
        <taxon>Burkholderiales</taxon>
        <taxon>Burkholderiaceae</taxon>
        <taxon>Ephemeroptericola</taxon>
    </lineage>
</organism>